<evidence type="ECO:0000256" key="1">
    <source>
        <dbReference type="SAM" id="MobiDB-lite"/>
    </source>
</evidence>
<proteinExistence type="predicted"/>
<dbReference type="InterPro" id="IPR053964">
    <property type="entry name" value="INT1_R3"/>
</dbReference>
<feature type="compositionally biased region" description="Acidic residues" evidence="1">
    <location>
        <begin position="922"/>
        <end position="931"/>
    </location>
</feature>
<name>A0A8C9ZC48_SANLU</name>
<dbReference type="InterPro" id="IPR053966">
    <property type="entry name" value="INTS1_INTS2-bd"/>
</dbReference>
<evidence type="ECO:0000259" key="4">
    <source>
        <dbReference type="Pfam" id="PF22928"/>
    </source>
</evidence>
<evidence type="ECO:0000313" key="7">
    <source>
        <dbReference type="Proteomes" id="UP000694568"/>
    </source>
</evidence>
<evidence type="ECO:0000259" key="3">
    <source>
        <dbReference type="Pfam" id="PF22927"/>
    </source>
</evidence>
<dbReference type="PANTHER" id="PTHR21224">
    <property type="entry name" value="INTEGRATOR COMPLEX SUBUNIT 1"/>
    <property type="match status" value="1"/>
</dbReference>
<dbReference type="InterPro" id="IPR022145">
    <property type="entry name" value="INTS1_RPB2-bd"/>
</dbReference>
<dbReference type="Proteomes" id="UP000694568">
    <property type="component" value="Unplaced"/>
</dbReference>
<dbReference type="InterPro" id="IPR053965">
    <property type="entry name" value="INTS1_R4"/>
</dbReference>
<dbReference type="SUPFAM" id="SSF48371">
    <property type="entry name" value="ARM repeat"/>
    <property type="match status" value="1"/>
</dbReference>
<reference evidence="6" key="2">
    <citation type="submission" date="2025-09" db="UniProtKB">
        <authorList>
            <consortium name="Ensembl"/>
        </authorList>
    </citation>
    <scope>IDENTIFICATION</scope>
</reference>
<keyword evidence="7" id="KW-1185">Reference proteome</keyword>
<feature type="domain" description="Integrator complex subunit 1 R4" evidence="4">
    <location>
        <begin position="2021"/>
        <end position="2122"/>
    </location>
</feature>
<dbReference type="Pfam" id="PF12432">
    <property type="entry name" value="INTS1_RP2B-bd"/>
    <property type="match status" value="1"/>
</dbReference>
<dbReference type="GO" id="GO:0032039">
    <property type="term" value="C:integrator complex"/>
    <property type="evidence" value="ECO:0007669"/>
    <property type="project" value="InterPro"/>
</dbReference>
<feature type="region of interest" description="Disordered" evidence="1">
    <location>
        <begin position="1"/>
        <end position="81"/>
    </location>
</feature>
<dbReference type="Pfam" id="PF22928">
    <property type="entry name" value="INTS1_R4"/>
    <property type="match status" value="1"/>
</dbReference>
<feature type="region of interest" description="Disordered" evidence="1">
    <location>
        <begin position="921"/>
        <end position="944"/>
    </location>
</feature>
<dbReference type="Ensembl" id="ENSSLUT00000037055.1">
    <property type="protein sequence ID" value="ENSSLUP00000035942.1"/>
    <property type="gene ID" value="ENSSLUG00000013277.1"/>
</dbReference>
<dbReference type="InterPro" id="IPR038902">
    <property type="entry name" value="INTS1"/>
</dbReference>
<reference evidence="6" key="1">
    <citation type="submission" date="2025-08" db="UniProtKB">
        <authorList>
            <consortium name="Ensembl"/>
        </authorList>
    </citation>
    <scope>IDENTIFICATION</scope>
</reference>
<feature type="domain" description="Integrator complex subunit 1 R3" evidence="3">
    <location>
        <begin position="1810"/>
        <end position="1965"/>
    </location>
</feature>
<dbReference type="Pfam" id="PF22927">
    <property type="entry name" value="INT1_R3"/>
    <property type="match status" value="1"/>
</dbReference>
<accession>A0A8C9ZC48</accession>
<gene>
    <name evidence="6" type="primary">ints1</name>
</gene>
<dbReference type="GeneTree" id="ENSGT00390000015743"/>
<sequence>MNRPKPTTLRRPSAAKPSGHPPPGDFIALGSKSQGGETKAPAVLLKPASTSLPADRKRETSSTLPSSSGLSSLTKRPKLSTTPPVSALVRLADVAAVDKRAISPSIKEPSVIPIEVSPAVLLDEIEAAESEGNDDRIEGLLCGAVKQLKMNRAKPDITLYLSLMFLAKIRPNVFATEGIIEALCSLLRRDASINFKAKGNSLVSVLACNLLMAAYEDDENWPEIFVKVYIEDSLGERIWVDSSHCKNFVDNIQTAFGTKMPPKSMLLQADTGRSGGDLSAGSSPHPSTPDEDDSQTELLIAEEKLSPEDEGQIMPRYEELAESVEDYVLDVLRDQLNRRQPMDNVSRNLLRLLTATCGYKEARLMAVQRLEMWLQNPKLTRPAQDLLMSLCMNCNTQGSDDMEVISNLIKIRLKPKVLLNQYMLCVRSLLNANRDNLGTTVKLVIFNELSNARNPNNMQVLHTVLQHSPEQAPKFLAMVFQDLLTNKDDYLRASRALLREIIKQTKHEINFQSFCFGLMQERKETSYVDMEFKERFVIQVTDLLTVSMMLGITAQVKEAGIAWDKGDNKNLEGLRSFQNQIAAIQRDAVWWLHTVVPTISKVGAKDYVHCLHKVLFTEQPETYYKWDNWPPESDRNFFLRLCSEVPLLEDTLMRILVIGLSRDLPLGPADAMELADHLVKRAAGVQSDDLEVLKVERIQLIDAVLNLCTYHHPENIQLPAGYQPPNLAISTLYWKAWLLLLVVAAFNPQKIGLAAWDGYPTLKMLMEMVMTNNCNYPPCTIADEDTKTEMINRELQISQREKQEILAFESHLAAASTKQTITESNSLLLSQLTSLDPQGPPRRPPPQIQEQVKTLNQSLRLGHLLCRSRNPDFLLNIIQRQASSQSMPWLADLVQSSEGSLDVLPVQCLCEFLLHDAADDSLPIEDDEEGESKEQKAKKRQRQQKQRQLLERLQDLLLGPKADEQTTCEVLDYFLRRLSSSQVASRVLAMKGLSLVLTEGGLKDGDERDQPMEEDSADAELLPGYQWLLQDLPKLPLFDSVRGMTSTALQQAIHMETDPQTISAYLIYLSQHAPVEEQSSHNDLALDVARLIVERSTIMNSLFSKHSCRPESDAVLSAFLTIFSTYIKRMRKTKEGEDLYSWSESQDQVFLRWTTGETATMHILVVHAMVILLTLGPPKGSPSDFYALLDIWFPDKKPLPTAFLVDTSEEALLLPDWLKLRMIRSEVSRLVDAALQDLEPQQLLLFVQSFGIPVSSMSKLLQYLDQAVSHDTQTLEQNIMDKHYMAHLVEVQHERGATGGHIFHSLLSSSLPPHRDSAETSKAKVTVETPHSSVKMRAASQLPAVGPDDDLTGMLLQIFPLKVDPRWHGPPPSQLSLALQQALAKELMRAKQGQIQQGGLAFRLLQAIAALLTSAHAGPIVISMHHSHALSCPLMRQLHLYQRLVSQDMAFSSLFLKVIVEMLIWLDNPTVEAGPLKTLLKTFAGQNSHKHRHNDVRTGFLHLAEALAYRRDIEVPLIAVIAMLKAGDRCNAEPELIGKVLQGLMEVKSPYLEELLSLLMTVGTQNGTTGPVATVISLLLQESEERAKPAHCAYSSEVTKSGLSSGLLVDWLEHLDPEVTSVCPDLQQKLLFALNKEPLPTDLIFCVCVTFFRLDPSSALDFLWACSHIPRIWQGRDQKIPQKKTEKFVLRLSSLELMSLVDLILSESELNSRDSPRDDKSSLDQASCSLIQSRLPLLHSYCSGELENIKKVSEYLIYCTKKWEDSGMSKRCQNLLLQIYLHFPEVIQHVTLPEGTFSSGGAADGSSCKLDVLVHRLVTLLADIGDSKSVEGRVSDANLACRKLAVSHPVLLLRHLPMIAGLLHGRIHLNMQEFRQQNHMTFFSNVLVILELLQPLVFHSDHRRALQDCLLSFMKVLQRTRSPLVFINKFLQFTQKYITHDAAAAIPYLQKHSDILQCLCAENPDLVQLKSLLAGLTLPMKRSSSEVTPEDRDDDLSTGSLPLVNISASVSLSAADMTMYLKKMSRGEAVEDVLEVLTEVDEKSRRSPEIIQYFINDLQRLMTTSEELCRNMAFSLALRCIQNNPCLATDFLPTFMYCLGSGNFDVVQTALRNLPEYVLLCQEHADILLHKAFLVGIYGQIDTSSMISESMKVLHMEATT</sequence>
<protein>
    <submittedName>
        <fullName evidence="6">Integrator complex subunit 1</fullName>
    </submittedName>
</protein>
<feature type="domain" description="Integrator complex subunit 1 RPB2-binding" evidence="2">
    <location>
        <begin position="322"/>
        <end position="477"/>
    </location>
</feature>
<evidence type="ECO:0000259" key="5">
    <source>
        <dbReference type="Pfam" id="PF22929"/>
    </source>
</evidence>
<dbReference type="GO" id="GO:0034474">
    <property type="term" value="P:U2 snRNA 3'-end processing"/>
    <property type="evidence" value="ECO:0007669"/>
    <property type="project" value="InterPro"/>
</dbReference>
<dbReference type="InterPro" id="IPR016024">
    <property type="entry name" value="ARM-type_fold"/>
</dbReference>
<organism evidence="6 7">
    <name type="scientific">Sander lucioperca</name>
    <name type="common">Pike-perch</name>
    <name type="synonym">Perca lucioperca</name>
    <dbReference type="NCBI Taxonomy" id="283035"/>
    <lineage>
        <taxon>Eukaryota</taxon>
        <taxon>Metazoa</taxon>
        <taxon>Chordata</taxon>
        <taxon>Craniata</taxon>
        <taxon>Vertebrata</taxon>
        <taxon>Euteleostomi</taxon>
        <taxon>Actinopterygii</taxon>
        <taxon>Neopterygii</taxon>
        <taxon>Teleostei</taxon>
        <taxon>Neoteleostei</taxon>
        <taxon>Acanthomorphata</taxon>
        <taxon>Eupercaria</taxon>
        <taxon>Perciformes</taxon>
        <taxon>Percoidei</taxon>
        <taxon>Percidae</taxon>
        <taxon>Luciopercinae</taxon>
        <taxon>Sander</taxon>
    </lineage>
</organism>
<dbReference type="Pfam" id="PF22929">
    <property type="entry name" value="INTS1_INTS2-bd"/>
    <property type="match status" value="1"/>
</dbReference>
<feature type="region of interest" description="Disordered" evidence="1">
    <location>
        <begin position="266"/>
        <end position="295"/>
    </location>
</feature>
<feature type="domain" description="Integrator complex subunit 1 INTS2-binding" evidence="5">
    <location>
        <begin position="969"/>
        <end position="1303"/>
    </location>
</feature>
<feature type="compositionally biased region" description="Low complexity" evidence="1">
    <location>
        <begin position="61"/>
        <end position="74"/>
    </location>
</feature>
<dbReference type="PANTHER" id="PTHR21224:SF1">
    <property type="entry name" value="INTEGRATOR COMPLEX SUBUNIT 1"/>
    <property type="match status" value="1"/>
</dbReference>
<evidence type="ECO:0000313" key="6">
    <source>
        <dbReference type="Ensembl" id="ENSSLUP00000035942.1"/>
    </source>
</evidence>
<evidence type="ECO:0000259" key="2">
    <source>
        <dbReference type="Pfam" id="PF12432"/>
    </source>
</evidence>